<dbReference type="Pfam" id="PF13704">
    <property type="entry name" value="Glyco_tranf_2_4"/>
    <property type="match status" value="1"/>
</dbReference>
<dbReference type="Proteomes" id="UP000474758">
    <property type="component" value="Unassembled WGS sequence"/>
</dbReference>
<keyword evidence="5" id="KW-1185">Reference proteome</keyword>
<accession>A0A6M1U276</accession>
<evidence type="ECO:0000256" key="1">
    <source>
        <dbReference type="ARBA" id="ARBA00004167"/>
    </source>
</evidence>
<dbReference type="GO" id="GO:0016020">
    <property type="term" value="C:membrane"/>
    <property type="evidence" value="ECO:0007669"/>
    <property type="project" value="UniProtKB-SubCell"/>
</dbReference>
<dbReference type="GO" id="GO:0016757">
    <property type="term" value="F:glycosyltransferase activity"/>
    <property type="evidence" value="ECO:0007669"/>
    <property type="project" value="TreeGrafter"/>
</dbReference>
<reference evidence="4 5" key="1">
    <citation type="submission" date="2020-02" db="EMBL/GenBank/DDBJ databases">
        <title>Rhodobacter translucens sp. nov., a novel bacterium isolated from activated sludge.</title>
        <authorList>
            <person name="Liu J."/>
        </authorList>
    </citation>
    <scope>NUCLEOTIDE SEQUENCE [LARGE SCALE GENOMIC DNA]</scope>
    <source>
        <strain evidence="4 5">HX-7-19</strain>
    </source>
</reference>
<evidence type="ECO:0000313" key="5">
    <source>
        <dbReference type="Proteomes" id="UP000474758"/>
    </source>
</evidence>
<organism evidence="4 5">
    <name type="scientific">Paragemmobacter kunshanensis</name>
    <dbReference type="NCBI Taxonomy" id="2583234"/>
    <lineage>
        <taxon>Bacteria</taxon>
        <taxon>Pseudomonadati</taxon>
        <taxon>Pseudomonadota</taxon>
        <taxon>Alphaproteobacteria</taxon>
        <taxon>Rhodobacterales</taxon>
        <taxon>Paracoccaceae</taxon>
        <taxon>Paragemmobacter</taxon>
    </lineage>
</organism>
<dbReference type="EMBL" id="JAALFE010000010">
    <property type="protein sequence ID" value="NGQ91624.1"/>
    <property type="molecule type" value="Genomic_DNA"/>
</dbReference>
<protein>
    <submittedName>
        <fullName evidence="4">Glycosyltransferase family 2 protein</fullName>
    </submittedName>
</protein>
<keyword evidence="3" id="KW-1133">Transmembrane helix</keyword>
<comment type="subcellular location">
    <subcellularLocation>
        <location evidence="1">Membrane</location>
        <topology evidence="1">Single-pass membrane protein</topology>
    </subcellularLocation>
</comment>
<dbReference type="InterPro" id="IPR029044">
    <property type="entry name" value="Nucleotide-diphossugar_trans"/>
</dbReference>
<dbReference type="GO" id="GO:0005737">
    <property type="term" value="C:cytoplasm"/>
    <property type="evidence" value="ECO:0007669"/>
    <property type="project" value="TreeGrafter"/>
</dbReference>
<dbReference type="PANTHER" id="PTHR21461:SF69">
    <property type="entry name" value="GLYCOSYLTRANSFERASE FAMILY 92 PROTEIN"/>
    <property type="match status" value="1"/>
</dbReference>
<evidence type="ECO:0000313" key="4">
    <source>
        <dbReference type="EMBL" id="NGQ91624.1"/>
    </source>
</evidence>
<dbReference type="AlphaFoldDB" id="A0A6M1U276"/>
<keyword evidence="4" id="KW-0808">Transferase</keyword>
<evidence type="ECO:0000256" key="3">
    <source>
        <dbReference type="ARBA" id="ARBA00022989"/>
    </source>
</evidence>
<keyword evidence="3" id="KW-0472">Membrane</keyword>
<keyword evidence="2" id="KW-0812">Transmembrane</keyword>
<proteinExistence type="predicted"/>
<name>A0A6M1U276_9RHOB</name>
<evidence type="ECO:0000256" key="2">
    <source>
        <dbReference type="ARBA" id="ARBA00022692"/>
    </source>
</evidence>
<gene>
    <name evidence="4" type="ORF">G5V65_12015</name>
</gene>
<sequence length="312" mass="34794">MTHVIVACMRDEALFLVEWLAHHLALGFDRITVYTNDCSDGTGALLRLIAKQEPVDWYDNPGPYEAAGSIQKTALAHAFALPHVQAAEWVMHIDADEYLNVTTGDRSVRALTGLFPQAESIGVQWRHFGRGEVARWTGGSVTDQFTWAEAVPATPESGRLVNFKSIFRPGSFLRMDVHTPKFPKGGRMPVALNTEGQPLPVDAMLQERGSGYAAAAGQCTWANACLHHHHVKSDDLHRLKHARGDANGRNNRKRRIGSGFYRQVNLNEVQDHSIAHYRAAREAIEARIRAIPGVRDLEQAAFDRFQALFQQE</sequence>
<dbReference type="PANTHER" id="PTHR21461">
    <property type="entry name" value="GLYCOSYLTRANSFERASE FAMILY 92 PROTEIN"/>
    <property type="match status" value="1"/>
</dbReference>
<dbReference type="RefSeq" id="WP_165050361.1">
    <property type="nucleotide sequence ID" value="NZ_JAALFE010000010.1"/>
</dbReference>
<comment type="caution">
    <text evidence="4">The sequence shown here is derived from an EMBL/GenBank/DDBJ whole genome shotgun (WGS) entry which is preliminary data.</text>
</comment>
<dbReference type="SUPFAM" id="SSF53448">
    <property type="entry name" value="Nucleotide-diphospho-sugar transferases"/>
    <property type="match status" value="1"/>
</dbReference>